<dbReference type="EMBL" id="JAVIZJ010000008">
    <property type="protein sequence ID" value="MDR6211343.1"/>
    <property type="molecule type" value="Genomic_DNA"/>
</dbReference>
<reference evidence="1" key="1">
    <citation type="submission" date="2023-08" db="EMBL/GenBank/DDBJ databases">
        <title>Functional and genomic diversity of the sorghum phyllosphere microbiome.</title>
        <authorList>
            <person name="Shade A."/>
        </authorList>
    </citation>
    <scope>NUCLEOTIDE SEQUENCE</scope>
    <source>
        <strain evidence="1">SORGH_AS_0885</strain>
    </source>
</reference>
<proteinExistence type="predicted"/>
<organism evidence="1 2">
    <name type="scientific">Nocardioides zeae</name>
    <dbReference type="NCBI Taxonomy" id="1457234"/>
    <lineage>
        <taxon>Bacteria</taxon>
        <taxon>Bacillati</taxon>
        <taxon>Actinomycetota</taxon>
        <taxon>Actinomycetes</taxon>
        <taxon>Propionibacteriales</taxon>
        <taxon>Nocardioidaceae</taxon>
        <taxon>Nocardioides</taxon>
    </lineage>
</organism>
<protein>
    <submittedName>
        <fullName evidence="1">Mce-associated membrane protein</fullName>
    </submittedName>
</protein>
<evidence type="ECO:0000313" key="1">
    <source>
        <dbReference type="EMBL" id="MDR6211343.1"/>
    </source>
</evidence>
<name>A0ACC6IL17_9ACTN</name>
<accession>A0ACC6IL17</accession>
<evidence type="ECO:0000313" key="2">
    <source>
        <dbReference type="Proteomes" id="UP001261666"/>
    </source>
</evidence>
<keyword evidence="2" id="KW-1185">Reference proteome</keyword>
<gene>
    <name evidence="1" type="ORF">QE364_003064</name>
</gene>
<dbReference type="Proteomes" id="UP001261666">
    <property type="component" value="Unassembled WGS sequence"/>
</dbReference>
<sequence>MTLDTRTEQEAEPGSVPESDPESDSGADSGTAAGPASPGSAARTRQQRLLAGLPWLVLVVAVVVAALGGRSWWLAEHDDGLHRAAERDAVLVAARTHVATLTTMDSRDVAGGLEAWGAATTGMLHDQMTDVDDGSRGMLGELGTTSVGRVVDAAVLELDGATATVLVSVEVTVTENDDAGTEPTIKRNRFAADLREVDGAWLLENLQQVAVTL</sequence>
<comment type="caution">
    <text evidence="1">The sequence shown here is derived from an EMBL/GenBank/DDBJ whole genome shotgun (WGS) entry which is preliminary data.</text>
</comment>